<keyword evidence="6" id="KW-1185">Reference proteome</keyword>
<evidence type="ECO:0000256" key="2">
    <source>
        <dbReference type="ARBA" id="ARBA00022512"/>
    </source>
</evidence>
<dbReference type="InterPro" id="IPR024535">
    <property type="entry name" value="RHGA/B-epi-like_pectate_lyase"/>
</dbReference>
<feature type="region of interest" description="Disordered" evidence="3">
    <location>
        <begin position="57"/>
        <end position="77"/>
    </location>
</feature>
<feature type="domain" description="Rhamnogalacturonase A/B/Epimerase-like pectate lyase" evidence="4">
    <location>
        <begin position="86"/>
        <end position="307"/>
    </location>
</feature>
<dbReference type="OMA" id="HAYVENM"/>
<evidence type="ECO:0000256" key="1">
    <source>
        <dbReference type="ARBA" id="ARBA00004191"/>
    </source>
</evidence>
<proteinExistence type="predicted"/>
<evidence type="ECO:0000259" key="4">
    <source>
        <dbReference type="Pfam" id="PF12708"/>
    </source>
</evidence>
<dbReference type="OrthoDB" id="1046782at2759"/>
<protein>
    <submittedName>
        <fullName evidence="5">Polygalacturonase QRT3</fullName>
    </submittedName>
</protein>
<comment type="subcellular location">
    <subcellularLocation>
        <location evidence="1">Secreted</location>
        <location evidence="1">Cell wall</location>
    </subcellularLocation>
</comment>
<dbReference type="STRING" id="3821.A0A151RVS8"/>
<dbReference type="EMBL" id="KQ483551">
    <property type="protein sequence ID" value="KYP46652.1"/>
    <property type="molecule type" value="Genomic_DNA"/>
</dbReference>
<sequence>METISPMWFIILGVTGFFVTHAYGVNMPLETLYSGAHQEVMLGLKAFKASITRRDSITSTPPSYSPSPSPSPLPSQDLKKPHVYLVTSYGADPTGNSDSTEALLAAMADAAKGTSEGFLMKDIKDLGGAQINLEGGNYVISQPLKLPQAGVGNLMIHGGTIRASNNFPSDRHLIGLSTSGESKSYDYEYITFKDLLLDSNFKGGGISVKNSLRINIDNCYITHFTTTGILVQGGHETYIRNSFLGQHITAGGDKNEKSFSGTGISLQGNDNAVTDVVIFSAAIGIMVTGQANTISGVHCYNKASGFGGTGIYLKLPGLTQTRIVNSYMDYTNIVAEDPVHLHISSSFFLGDANIVLKSVKGVVNGLNIVDNMFSGLNHGIDIVKLDQSNSAFNQIDQIFVARNVVKGMNLKATAAKMSMHGNGTSWTADFSKVLLFPNLIKHVMYSLSANGNTFPNHALRNVSNNRVLIETDEAVAANVFVTVDQGIAS</sequence>
<organism evidence="5 6">
    <name type="scientific">Cajanus cajan</name>
    <name type="common">Pigeon pea</name>
    <name type="synonym">Cajanus indicus</name>
    <dbReference type="NCBI Taxonomy" id="3821"/>
    <lineage>
        <taxon>Eukaryota</taxon>
        <taxon>Viridiplantae</taxon>
        <taxon>Streptophyta</taxon>
        <taxon>Embryophyta</taxon>
        <taxon>Tracheophyta</taxon>
        <taxon>Spermatophyta</taxon>
        <taxon>Magnoliopsida</taxon>
        <taxon>eudicotyledons</taxon>
        <taxon>Gunneridae</taxon>
        <taxon>Pentapetalae</taxon>
        <taxon>rosids</taxon>
        <taxon>fabids</taxon>
        <taxon>Fabales</taxon>
        <taxon>Fabaceae</taxon>
        <taxon>Papilionoideae</taxon>
        <taxon>50 kb inversion clade</taxon>
        <taxon>NPAAA clade</taxon>
        <taxon>indigoferoid/millettioid clade</taxon>
        <taxon>Phaseoleae</taxon>
        <taxon>Cajanus</taxon>
    </lineage>
</organism>
<evidence type="ECO:0000313" key="5">
    <source>
        <dbReference type="EMBL" id="KYP46652.1"/>
    </source>
</evidence>
<dbReference type="FunFam" id="2.160.20.10:FF:000046">
    <property type="entry name" value="Polygalacturonase QRT3"/>
    <property type="match status" value="1"/>
</dbReference>
<feature type="compositionally biased region" description="Pro residues" evidence="3">
    <location>
        <begin position="63"/>
        <end position="73"/>
    </location>
</feature>
<dbReference type="Gene3D" id="2.160.20.10">
    <property type="entry name" value="Single-stranded right-handed beta-helix, Pectin lyase-like"/>
    <property type="match status" value="1"/>
</dbReference>
<reference evidence="5" key="1">
    <citation type="journal article" date="2012" name="Nat. Biotechnol.">
        <title>Draft genome sequence of pigeonpea (Cajanus cajan), an orphan legume crop of resource-poor farmers.</title>
        <authorList>
            <person name="Varshney R.K."/>
            <person name="Chen W."/>
            <person name="Li Y."/>
            <person name="Bharti A.K."/>
            <person name="Saxena R.K."/>
            <person name="Schlueter J.A."/>
            <person name="Donoghue M.T."/>
            <person name="Azam S."/>
            <person name="Fan G."/>
            <person name="Whaley A.M."/>
            <person name="Farmer A.D."/>
            <person name="Sheridan J."/>
            <person name="Iwata A."/>
            <person name="Tuteja R."/>
            <person name="Penmetsa R.V."/>
            <person name="Wu W."/>
            <person name="Upadhyaya H.D."/>
            <person name="Yang S.P."/>
            <person name="Shah T."/>
            <person name="Saxena K.B."/>
            <person name="Michael T."/>
            <person name="McCombie W.R."/>
            <person name="Yang B."/>
            <person name="Zhang G."/>
            <person name="Yang H."/>
            <person name="Wang J."/>
            <person name="Spillane C."/>
            <person name="Cook D.R."/>
            <person name="May G.D."/>
            <person name="Xu X."/>
            <person name="Jackson S.A."/>
        </authorList>
    </citation>
    <scope>NUCLEOTIDE SEQUENCE [LARGE SCALE GENOMIC DNA]</scope>
</reference>
<dbReference type="Proteomes" id="UP000075243">
    <property type="component" value="Unassembled WGS sequence"/>
</dbReference>
<dbReference type="AlphaFoldDB" id="A0A151RVS8"/>
<gene>
    <name evidence="5" type="ORF">KK1_031749</name>
</gene>
<dbReference type="SUPFAM" id="SSF51126">
    <property type="entry name" value="Pectin lyase-like"/>
    <property type="match status" value="1"/>
</dbReference>
<accession>A0A151RVS8</accession>
<dbReference type="PANTHER" id="PTHR33928">
    <property type="entry name" value="POLYGALACTURONASE QRT3"/>
    <property type="match status" value="1"/>
</dbReference>
<evidence type="ECO:0000256" key="3">
    <source>
        <dbReference type="SAM" id="MobiDB-lite"/>
    </source>
</evidence>
<dbReference type="InterPro" id="IPR012334">
    <property type="entry name" value="Pectin_lyas_fold"/>
</dbReference>
<keyword evidence="2" id="KW-0134">Cell wall</keyword>
<keyword evidence="2" id="KW-0964">Secreted</keyword>
<dbReference type="SMART" id="SM00710">
    <property type="entry name" value="PbH1"/>
    <property type="match status" value="4"/>
</dbReference>
<dbReference type="PANTHER" id="PTHR33928:SF6">
    <property type="entry name" value="POLYGALACTURONASE QRT3-LIKE PROTEIN"/>
    <property type="match status" value="1"/>
</dbReference>
<dbReference type="InterPro" id="IPR006626">
    <property type="entry name" value="PbH1"/>
</dbReference>
<dbReference type="InterPro" id="IPR039279">
    <property type="entry name" value="QRT3-like"/>
</dbReference>
<name>A0A151RVS8_CAJCA</name>
<dbReference type="InterPro" id="IPR011050">
    <property type="entry name" value="Pectin_lyase_fold/virulence"/>
</dbReference>
<dbReference type="Gramene" id="C.cajan_31275.t">
    <property type="protein sequence ID" value="C.cajan_31275.t"/>
    <property type="gene ID" value="C.cajan_31275"/>
</dbReference>
<dbReference type="Pfam" id="PF12708">
    <property type="entry name" value="Pect-lyase_RHGA_epim"/>
    <property type="match status" value="1"/>
</dbReference>
<dbReference type="GO" id="GO:0004650">
    <property type="term" value="F:polygalacturonase activity"/>
    <property type="evidence" value="ECO:0007669"/>
    <property type="project" value="InterPro"/>
</dbReference>
<evidence type="ECO:0000313" key="6">
    <source>
        <dbReference type="Proteomes" id="UP000075243"/>
    </source>
</evidence>